<protein>
    <recommendedName>
        <fullName evidence="3">BTB/POZ domain-containing protein</fullName>
    </recommendedName>
</protein>
<evidence type="ECO:0000313" key="1">
    <source>
        <dbReference type="EMBL" id="CAG9335604.1"/>
    </source>
</evidence>
<dbReference type="Proteomes" id="UP001162131">
    <property type="component" value="Unassembled WGS sequence"/>
</dbReference>
<evidence type="ECO:0000313" key="2">
    <source>
        <dbReference type="Proteomes" id="UP001162131"/>
    </source>
</evidence>
<sequence length="425" mass="49550">METAIQECFLYDDSSWHHEYSHWNILFEGFHIEASKSHLSCSFHSDFEPRNKGAVFNQAKAVISKAQIFFNNLIEQAKILINKYLLAAKKPIKSLEQLQKTCQSVISKVLDEIPLTSNFTPLQEINLNCKETTINIQDWMSEKPSKIKKNKENSNSDNSPDFELDKDILALLNTNTHSSWRFYNCLVFFKDNHRELISWNFKTMKSQSFPINYRMTFSMENTSMCLIPNCRIFCYNYYSDFIIEQNNEITELVSSKVNYRLNIVYLNNFVYAIGGACKLAEKYNLSTNTWESCRKLPKGNYDNSFSAIFGNFILIVSHNMQKIVAFNTKVDDFYEIKSVKLSAFRHKFIAVDDQRAFIIEMGGNIYESQQGSFAKWKFVGSNTLKDERIPSFCLSSRNSELFITSSCRLIKFDLRKKKLIVKRHL</sequence>
<dbReference type="InterPro" id="IPR015915">
    <property type="entry name" value="Kelch-typ_b-propeller"/>
</dbReference>
<dbReference type="InterPro" id="IPR011043">
    <property type="entry name" value="Gal_Oxase/kelch_b-propeller"/>
</dbReference>
<comment type="caution">
    <text evidence="1">The sequence shown here is derived from an EMBL/GenBank/DDBJ whole genome shotgun (WGS) entry which is preliminary data.</text>
</comment>
<organism evidence="1 2">
    <name type="scientific">Blepharisma stoltei</name>
    <dbReference type="NCBI Taxonomy" id="1481888"/>
    <lineage>
        <taxon>Eukaryota</taxon>
        <taxon>Sar</taxon>
        <taxon>Alveolata</taxon>
        <taxon>Ciliophora</taxon>
        <taxon>Postciliodesmatophora</taxon>
        <taxon>Heterotrichea</taxon>
        <taxon>Heterotrichida</taxon>
        <taxon>Blepharismidae</taxon>
        <taxon>Blepharisma</taxon>
    </lineage>
</organism>
<keyword evidence="2" id="KW-1185">Reference proteome</keyword>
<name>A0AAU9K793_9CILI</name>
<reference evidence="1" key="1">
    <citation type="submission" date="2021-09" db="EMBL/GenBank/DDBJ databases">
        <authorList>
            <consortium name="AG Swart"/>
            <person name="Singh M."/>
            <person name="Singh A."/>
            <person name="Seah K."/>
            <person name="Emmerich C."/>
        </authorList>
    </citation>
    <scope>NUCLEOTIDE SEQUENCE</scope>
    <source>
        <strain evidence="1">ATCC30299</strain>
    </source>
</reference>
<accession>A0AAU9K793</accession>
<dbReference type="SUPFAM" id="SSF50965">
    <property type="entry name" value="Galactose oxidase, central domain"/>
    <property type="match status" value="1"/>
</dbReference>
<proteinExistence type="predicted"/>
<evidence type="ECO:0008006" key="3">
    <source>
        <dbReference type="Google" id="ProtNLM"/>
    </source>
</evidence>
<dbReference type="Gene3D" id="2.120.10.80">
    <property type="entry name" value="Kelch-type beta propeller"/>
    <property type="match status" value="1"/>
</dbReference>
<dbReference type="EMBL" id="CAJZBQ010000062">
    <property type="protein sequence ID" value="CAG9335604.1"/>
    <property type="molecule type" value="Genomic_DNA"/>
</dbReference>
<dbReference type="AlphaFoldDB" id="A0AAU9K793"/>
<gene>
    <name evidence="1" type="ORF">BSTOLATCC_MIC64069</name>
</gene>